<feature type="domain" description="Rhodopsin" evidence="8">
    <location>
        <begin position="46"/>
        <end position="296"/>
    </location>
</feature>
<organism evidence="9 10">
    <name type="scientific">Diplodia corticola</name>
    <dbReference type="NCBI Taxonomy" id="236234"/>
    <lineage>
        <taxon>Eukaryota</taxon>
        <taxon>Fungi</taxon>
        <taxon>Dikarya</taxon>
        <taxon>Ascomycota</taxon>
        <taxon>Pezizomycotina</taxon>
        <taxon>Dothideomycetes</taxon>
        <taxon>Dothideomycetes incertae sedis</taxon>
        <taxon>Botryosphaeriales</taxon>
        <taxon>Botryosphaeriaceae</taxon>
        <taxon>Diplodia</taxon>
    </lineage>
</organism>
<evidence type="ECO:0000259" key="8">
    <source>
        <dbReference type="Pfam" id="PF20684"/>
    </source>
</evidence>
<keyword evidence="10" id="KW-1185">Reference proteome</keyword>
<comment type="similarity">
    <text evidence="5">Belongs to the SAT4 family.</text>
</comment>
<evidence type="ECO:0000256" key="2">
    <source>
        <dbReference type="ARBA" id="ARBA00022692"/>
    </source>
</evidence>
<keyword evidence="2 7" id="KW-0812">Transmembrane</keyword>
<keyword evidence="3 7" id="KW-1133">Transmembrane helix</keyword>
<evidence type="ECO:0000256" key="6">
    <source>
        <dbReference type="SAM" id="MobiDB-lite"/>
    </source>
</evidence>
<evidence type="ECO:0000313" key="9">
    <source>
        <dbReference type="EMBL" id="OJD35321.1"/>
    </source>
</evidence>
<dbReference type="RefSeq" id="XP_020131581.1">
    <property type="nucleotide sequence ID" value="XM_020271769.1"/>
</dbReference>
<gene>
    <name evidence="9" type="ORF">BKCO1_18000136</name>
</gene>
<sequence length="426" mass="47343">MSYVNRESCLAAGIALAVLALLAVSVRIAYRFKANHKLSHVRFLNYLDDIFCLLALIPTIGTAVVLVYGAQVNVLGQHNDASNVQNWITTTTPDLVLLEKFVYMVFVMQPLAIGFIKLSFLFFYRRIFFVYKSFQVVSLILVAITVAWIMAFFFGFTFACGINFATNWASLSEIEQKCGFGFMATVVYSILDAALDFIILILPFPWIWQLQMPTARKFQVCGVFMLGSIAVASALVRMVICIQQSTPSSALEKTTIMGMPPYDILGITSAGIFWTVVETNVALIACCLPILHSLVKPTAFGAAVSRVHGFFSSRSSTRASSKELNKGSCDHLHSIGRREEQTHTHNKSSSFGEKLSHLKKETNNEKPQEPLKAPEPTTPYHTTLSFPQSPPSTNPSIRTSIPARDRAPHELDSTNPLPAPPRRRRR</sequence>
<name>A0A1J9R419_9PEZI</name>
<reference evidence="9 10" key="1">
    <citation type="submission" date="2016-10" db="EMBL/GenBank/DDBJ databases">
        <title>Proteomics and genomics reveal pathogen-plant mechanisms compatible with a hemibiotrophic lifestyle of Diplodia corticola.</title>
        <authorList>
            <person name="Fernandes I."/>
            <person name="De Jonge R."/>
            <person name="Van De Peer Y."/>
            <person name="Devreese B."/>
            <person name="Alves A."/>
            <person name="Esteves A.C."/>
        </authorList>
    </citation>
    <scope>NUCLEOTIDE SEQUENCE [LARGE SCALE GENOMIC DNA]</scope>
    <source>
        <strain evidence="9 10">CBS 112549</strain>
    </source>
</reference>
<feature type="transmembrane region" description="Helical" evidence="7">
    <location>
        <begin position="136"/>
        <end position="166"/>
    </location>
</feature>
<feature type="transmembrane region" description="Helical" evidence="7">
    <location>
        <begin position="186"/>
        <end position="208"/>
    </location>
</feature>
<dbReference type="AlphaFoldDB" id="A0A1J9R419"/>
<keyword evidence="4 7" id="KW-0472">Membrane</keyword>
<dbReference type="PANTHER" id="PTHR33048:SF157">
    <property type="entry name" value="INTEGRAL MEMBRANE PROTEIN"/>
    <property type="match status" value="1"/>
</dbReference>
<evidence type="ECO:0000256" key="5">
    <source>
        <dbReference type="ARBA" id="ARBA00038359"/>
    </source>
</evidence>
<feature type="transmembrane region" description="Helical" evidence="7">
    <location>
        <begin position="12"/>
        <end position="30"/>
    </location>
</feature>
<dbReference type="GeneID" id="31012028"/>
<evidence type="ECO:0000256" key="1">
    <source>
        <dbReference type="ARBA" id="ARBA00004141"/>
    </source>
</evidence>
<dbReference type="Proteomes" id="UP000183809">
    <property type="component" value="Unassembled WGS sequence"/>
</dbReference>
<comment type="subcellular location">
    <subcellularLocation>
        <location evidence="1">Membrane</location>
        <topology evidence="1">Multi-pass membrane protein</topology>
    </subcellularLocation>
</comment>
<evidence type="ECO:0000256" key="3">
    <source>
        <dbReference type="ARBA" id="ARBA00022989"/>
    </source>
</evidence>
<evidence type="ECO:0000313" key="10">
    <source>
        <dbReference type="Proteomes" id="UP000183809"/>
    </source>
</evidence>
<feature type="compositionally biased region" description="Basic and acidic residues" evidence="6">
    <location>
        <begin position="403"/>
        <end position="412"/>
    </location>
</feature>
<evidence type="ECO:0000256" key="4">
    <source>
        <dbReference type="ARBA" id="ARBA00023136"/>
    </source>
</evidence>
<dbReference type="InterPro" id="IPR052337">
    <property type="entry name" value="SAT4-like"/>
</dbReference>
<feature type="transmembrane region" description="Helical" evidence="7">
    <location>
        <begin position="220"/>
        <end position="240"/>
    </location>
</feature>
<dbReference type="PANTHER" id="PTHR33048">
    <property type="entry name" value="PTH11-LIKE INTEGRAL MEMBRANE PROTEIN (AFU_ORTHOLOGUE AFUA_5G11245)"/>
    <property type="match status" value="1"/>
</dbReference>
<evidence type="ECO:0000256" key="7">
    <source>
        <dbReference type="SAM" id="Phobius"/>
    </source>
</evidence>
<dbReference type="STRING" id="236234.A0A1J9R419"/>
<dbReference type="OrthoDB" id="5393606at2759"/>
<dbReference type="Pfam" id="PF20684">
    <property type="entry name" value="Fung_rhodopsin"/>
    <property type="match status" value="1"/>
</dbReference>
<proteinExistence type="inferred from homology"/>
<comment type="caution">
    <text evidence="9">The sequence shown here is derived from an EMBL/GenBank/DDBJ whole genome shotgun (WGS) entry which is preliminary data.</text>
</comment>
<dbReference type="InterPro" id="IPR049326">
    <property type="entry name" value="Rhodopsin_dom_fungi"/>
</dbReference>
<feature type="transmembrane region" description="Helical" evidence="7">
    <location>
        <begin position="101"/>
        <end position="124"/>
    </location>
</feature>
<protein>
    <submittedName>
        <fullName evidence="9">Plasma membrane protein pth11-like protein</fullName>
    </submittedName>
</protein>
<feature type="transmembrane region" description="Helical" evidence="7">
    <location>
        <begin position="50"/>
        <end position="70"/>
    </location>
</feature>
<dbReference type="EMBL" id="MNUE01000018">
    <property type="protein sequence ID" value="OJD35321.1"/>
    <property type="molecule type" value="Genomic_DNA"/>
</dbReference>
<accession>A0A1J9R419</accession>
<feature type="region of interest" description="Disordered" evidence="6">
    <location>
        <begin position="361"/>
        <end position="426"/>
    </location>
</feature>
<dbReference type="GO" id="GO:0016020">
    <property type="term" value="C:membrane"/>
    <property type="evidence" value="ECO:0007669"/>
    <property type="project" value="UniProtKB-SubCell"/>
</dbReference>